<comment type="caution">
    <text evidence="2">The sequence shown here is derived from an EMBL/GenBank/DDBJ whole genome shotgun (WGS) entry which is preliminary data.</text>
</comment>
<evidence type="ECO:0000313" key="3">
    <source>
        <dbReference type="Proteomes" id="UP000283895"/>
    </source>
</evidence>
<sequence length="212" mass="24181">MANVFPGTTMDVEKSRTMEADKKPDPNTILHPSSPTLSHNEDYRRMLALGFIHQIGQCRLALRYSMIGWTGTLDQDKIPNALLNAHSITQLNNRIDALERCLRPFLPRDPDGVAHTHPHPHPGQALDADQARRVADVRRRLLEIAPGAKSTRFIAPLLGEIESGAREARLLPPGDRGGWAWSWVHDDWFRWEDGEEKWVSARERELRVDYLM</sequence>
<proteinExistence type="predicted"/>
<organism evidence="2 3">
    <name type="scientific">Cytospora schulzeri</name>
    <dbReference type="NCBI Taxonomy" id="448051"/>
    <lineage>
        <taxon>Eukaryota</taxon>
        <taxon>Fungi</taxon>
        <taxon>Dikarya</taxon>
        <taxon>Ascomycota</taxon>
        <taxon>Pezizomycotina</taxon>
        <taxon>Sordariomycetes</taxon>
        <taxon>Sordariomycetidae</taxon>
        <taxon>Diaporthales</taxon>
        <taxon>Cytosporaceae</taxon>
        <taxon>Cytospora</taxon>
    </lineage>
</organism>
<feature type="region of interest" description="Disordered" evidence="1">
    <location>
        <begin position="1"/>
        <end position="37"/>
    </location>
</feature>
<feature type="compositionally biased region" description="Basic and acidic residues" evidence="1">
    <location>
        <begin position="11"/>
        <end position="25"/>
    </location>
</feature>
<evidence type="ECO:0000256" key="1">
    <source>
        <dbReference type="SAM" id="MobiDB-lite"/>
    </source>
</evidence>
<evidence type="ECO:0000313" key="2">
    <source>
        <dbReference type="EMBL" id="ROW07707.1"/>
    </source>
</evidence>
<dbReference type="AlphaFoldDB" id="A0A423WW60"/>
<dbReference type="EMBL" id="LKEA01000007">
    <property type="protein sequence ID" value="ROW07707.1"/>
    <property type="molecule type" value="Genomic_DNA"/>
</dbReference>
<protein>
    <submittedName>
        <fullName evidence="2">Uncharacterized protein</fullName>
    </submittedName>
</protein>
<dbReference type="Proteomes" id="UP000283895">
    <property type="component" value="Unassembled WGS sequence"/>
</dbReference>
<accession>A0A423WW60</accession>
<dbReference type="OrthoDB" id="5223695at2759"/>
<gene>
    <name evidence="2" type="ORF">VMCG_03677</name>
</gene>
<reference evidence="2 3" key="1">
    <citation type="submission" date="2015-09" db="EMBL/GenBank/DDBJ databases">
        <title>Host preference determinants of Valsa canker pathogens revealed by comparative genomics.</title>
        <authorList>
            <person name="Yin Z."/>
            <person name="Huang L."/>
        </authorList>
    </citation>
    <scope>NUCLEOTIDE SEQUENCE [LARGE SCALE GENOMIC DNA]</scope>
    <source>
        <strain evidence="2 3">03-1</strain>
    </source>
</reference>
<keyword evidence="3" id="KW-1185">Reference proteome</keyword>
<name>A0A423WW60_9PEZI</name>